<dbReference type="EMBL" id="JAPFFK010000007">
    <property type="protein sequence ID" value="KAJ6756468.1"/>
    <property type="molecule type" value="Genomic_DNA"/>
</dbReference>
<reference evidence="1" key="2">
    <citation type="journal article" date="2023" name="Int. J. Mol. Sci.">
        <title>De Novo Assembly and Annotation of 11 Diverse Shrub Willow (Salix) Genomes Reveals Novel Gene Organization in Sex-Linked Regions.</title>
        <authorList>
            <person name="Hyden B."/>
            <person name="Feng K."/>
            <person name="Yates T.B."/>
            <person name="Jawdy S."/>
            <person name="Cereghino C."/>
            <person name="Smart L.B."/>
            <person name="Muchero W."/>
        </authorList>
    </citation>
    <scope>NUCLEOTIDE SEQUENCE</scope>
    <source>
        <tissue evidence="1">Shoot tip</tissue>
    </source>
</reference>
<accession>A0A9Q0VXN8</accession>
<dbReference type="Proteomes" id="UP001151532">
    <property type="component" value="Chromosome 16"/>
</dbReference>
<dbReference type="AlphaFoldDB" id="A0A9Q0VXN8"/>
<organism evidence="1 2">
    <name type="scientific">Salix purpurea</name>
    <name type="common">Purple osier willow</name>
    <dbReference type="NCBI Taxonomy" id="77065"/>
    <lineage>
        <taxon>Eukaryota</taxon>
        <taxon>Viridiplantae</taxon>
        <taxon>Streptophyta</taxon>
        <taxon>Embryophyta</taxon>
        <taxon>Tracheophyta</taxon>
        <taxon>Spermatophyta</taxon>
        <taxon>Magnoliopsida</taxon>
        <taxon>eudicotyledons</taxon>
        <taxon>Gunneridae</taxon>
        <taxon>Pentapetalae</taxon>
        <taxon>rosids</taxon>
        <taxon>fabids</taxon>
        <taxon>Malpighiales</taxon>
        <taxon>Salicaceae</taxon>
        <taxon>Saliceae</taxon>
        <taxon>Salix</taxon>
    </lineage>
</organism>
<evidence type="ECO:0000313" key="1">
    <source>
        <dbReference type="EMBL" id="KAJ6756468.1"/>
    </source>
</evidence>
<comment type="caution">
    <text evidence="1">The sequence shown here is derived from an EMBL/GenBank/DDBJ whole genome shotgun (WGS) entry which is preliminary data.</text>
</comment>
<reference evidence="1" key="1">
    <citation type="submission" date="2022-11" db="EMBL/GenBank/DDBJ databases">
        <authorList>
            <person name="Hyden B.L."/>
            <person name="Feng K."/>
            <person name="Yates T."/>
            <person name="Jawdy S."/>
            <person name="Smart L.B."/>
            <person name="Muchero W."/>
        </authorList>
    </citation>
    <scope>NUCLEOTIDE SEQUENCE</scope>
    <source>
        <tissue evidence="1">Shoot tip</tissue>
    </source>
</reference>
<name>A0A9Q0VXN8_SALPP</name>
<evidence type="ECO:0000313" key="2">
    <source>
        <dbReference type="Proteomes" id="UP001151532"/>
    </source>
</evidence>
<dbReference type="OrthoDB" id="10534737at2759"/>
<proteinExistence type="predicted"/>
<protein>
    <submittedName>
        <fullName evidence="1">Uncharacterized protein</fullName>
    </submittedName>
</protein>
<keyword evidence="2" id="KW-1185">Reference proteome</keyword>
<gene>
    <name evidence="1" type="ORF">OIU79_028791</name>
</gene>
<sequence>MIVRSSAPVRVQFVHPRRVVARSCCGFCVLWGNKLSELLSPSEKSGRSSRPTLCTVVSSFLLLKATSRPQ</sequence>